<dbReference type="Gene3D" id="3.90.180.10">
    <property type="entry name" value="Medium-chain alcohol dehydrogenases, catalytic domain"/>
    <property type="match status" value="1"/>
</dbReference>
<dbReference type="InterPro" id="IPR013154">
    <property type="entry name" value="ADH-like_N"/>
</dbReference>
<keyword evidence="3" id="KW-1185">Reference proteome</keyword>
<dbReference type="EMBL" id="JANLCJ010000004">
    <property type="protein sequence ID" value="MCS5734431.1"/>
    <property type="molecule type" value="Genomic_DNA"/>
</dbReference>
<dbReference type="InterPro" id="IPR020843">
    <property type="entry name" value="ER"/>
</dbReference>
<dbReference type="PROSITE" id="PS01162">
    <property type="entry name" value="QOR_ZETA_CRYSTAL"/>
    <property type="match status" value="1"/>
</dbReference>
<name>A0ABT2H3B4_9MICO</name>
<dbReference type="CDD" id="cd08241">
    <property type="entry name" value="QOR1"/>
    <property type="match status" value="1"/>
</dbReference>
<dbReference type="InterPro" id="IPR013149">
    <property type="entry name" value="ADH-like_C"/>
</dbReference>
<reference evidence="2" key="1">
    <citation type="submission" date="2022-08" db="EMBL/GenBank/DDBJ databases">
        <authorList>
            <person name="Deng Y."/>
            <person name="Han X.-F."/>
            <person name="Zhang Y.-Q."/>
        </authorList>
    </citation>
    <scope>NUCLEOTIDE SEQUENCE</scope>
    <source>
        <strain evidence="2">CPCC 203386</strain>
    </source>
</reference>
<dbReference type="Pfam" id="PF08240">
    <property type="entry name" value="ADH_N"/>
    <property type="match status" value="1"/>
</dbReference>
<sequence>MTRYRAAVVEQFGEPGSVLHLAERDRPEVGPGQLRLRCEAVGLNFLDVMMCRGDYPAVPAPPFVPGVEVSGVVIEAGAGVEHLLGSAVLACPALPNGALGDEVVIDASLAVVRPASVDAVTAAALPVTYQTSWFALERARLEASDTILVNAGAGGVGTATIQLARARGIRVLATAGGPEKTAVCLEHGADLAIDYRDADVAALVREATGGRGVSAVIDPVGGAMTEVSLDSLGFEGRLVAVGTAAGSSLIDPATLMARNVDVVGLSWGSRYPWERPEQVAGVYRALFGLLEAGLVAPLIDRVVGLEEAGGALDDLAARRTRGKIVVAIDAAEGVGVDHD</sequence>
<dbReference type="InterPro" id="IPR036291">
    <property type="entry name" value="NAD(P)-bd_dom_sf"/>
</dbReference>
<dbReference type="Proteomes" id="UP001165586">
    <property type="component" value="Unassembled WGS sequence"/>
</dbReference>
<dbReference type="PANTHER" id="PTHR43677:SF4">
    <property type="entry name" value="QUINONE OXIDOREDUCTASE-LIKE PROTEIN 2"/>
    <property type="match status" value="1"/>
</dbReference>
<gene>
    <name evidence="2" type="ORF">N1032_11850</name>
</gene>
<comment type="caution">
    <text evidence="2">The sequence shown here is derived from an EMBL/GenBank/DDBJ whole genome shotgun (WGS) entry which is preliminary data.</text>
</comment>
<dbReference type="SMART" id="SM00829">
    <property type="entry name" value="PKS_ER"/>
    <property type="match status" value="1"/>
</dbReference>
<dbReference type="InterPro" id="IPR051397">
    <property type="entry name" value="Zn-ADH-like_protein"/>
</dbReference>
<dbReference type="RefSeq" id="WP_259539296.1">
    <property type="nucleotide sequence ID" value="NZ_JANLCJ010000004.1"/>
</dbReference>
<dbReference type="Gene3D" id="3.40.50.720">
    <property type="entry name" value="NAD(P)-binding Rossmann-like Domain"/>
    <property type="match status" value="1"/>
</dbReference>
<dbReference type="SUPFAM" id="SSF50129">
    <property type="entry name" value="GroES-like"/>
    <property type="match status" value="1"/>
</dbReference>
<accession>A0ABT2H3B4</accession>
<protein>
    <submittedName>
        <fullName evidence="2">NADPH:quinone oxidoreductase family protein</fullName>
    </submittedName>
</protein>
<evidence type="ECO:0000313" key="3">
    <source>
        <dbReference type="Proteomes" id="UP001165586"/>
    </source>
</evidence>
<dbReference type="SUPFAM" id="SSF51735">
    <property type="entry name" value="NAD(P)-binding Rossmann-fold domains"/>
    <property type="match status" value="1"/>
</dbReference>
<organism evidence="2 3">
    <name type="scientific">Herbiconiux daphne</name>
    <dbReference type="NCBI Taxonomy" id="2970914"/>
    <lineage>
        <taxon>Bacteria</taxon>
        <taxon>Bacillati</taxon>
        <taxon>Actinomycetota</taxon>
        <taxon>Actinomycetes</taxon>
        <taxon>Micrococcales</taxon>
        <taxon>Microbacteriaceae</taxon>
        <taxon>Herbiconiux</taxon>
    </lineage>
</organism>
<feature type="domain" description="Enoyl reductase (ER)" evidence="1">
    <location>
        <begin position="16"/>
        <end position="326"/>
    </location>
</feature>
<evidence type="ECO:0000259" key="1">
    <source>
        <dbReference type="SMART" id="SM00829"/>
    </source>
</evidence>
<proteinExistence type="predicted"/>
<dbReference type="InterPro" id="IPR002364">
    <property type="entry name" value="Quin_OxRdtase/zeta-crystal_CS"/>
</dbReference>
<dbReference type="Pfam" id="PF00107">
    <property type="entry name" value="ADH_zinc_N"/>
    <property type="match status" value="1"/>
</dbReference>
<evidence type="ECO:0000313" key="2">
    <source>
        <dbReference type="EMBL" id="MCS5734431.1"/>
    </source>
</evidence>
<dbReference type="PANTHER" id="PTHR43677">
    <property type="entry name" value="SHORT-CHAIN DEHYDROGENASE/REDUCTASE"/>
    <property type="match status" value="1"/>
</dbReference>
<dbReference type="InterPro" id="IPR011032">
    <property type="entry name" value="GroES-like_sf"/>
</dbReference>